<dbReference type="AlphaFoldDB" id="A0A2T4ZFW9"/>
<protein>
    <submittedName>
        <fullName evidence="2">Uncharacterized protein</fullName>
    </submittedName>
</protein>
<evidence type="ECO:0000256" key="1">
    <source>
        <dbReference type="SAM" id="SignalP"/>
    </source>
</evidence>
<reference evidence="2 3" key="1">
    <citation type="submission" date="2018-04" db="EMBL/GenBank/DDBJ databases">
        <title>Genomic Encyclopedia of Archaeal and Bacterial Type Strains, Phase II (KMG-II): from individual species to whole genera.</title>
        <authorList>
            <person name="Goeker M."/>
        </authorList>
    </citation>
    <scope>NUCLEOTIDE SEQUENCE [LARGE SCALE GENOMIC DNA]</scope>
    <source>
        <strain evidence="2 3">DSM 25521</strain>
    </source>
</reference>
<feature type="chain" id="PRO_5015611165" evidence="1">
    <location>
        <begin position="25"/>
        <end position="120"/>
    </location>
</feature>
<accession>A0A2T4ZFW9</accession>
<evidence type="ECO:0000313" key="3">
    <source>
        <dbReference type="Proteomes" id="UP000241808"/>
    </source>
</evidence>
<proteinExistence type="predicted"/>
<sequence>MTNMTRALPVAALLLAASALPAAARDAQCRIEQNGRVALERICDFQPDGRDGSFGLSPRGGGQGALFGPILSVSVSIIEPGVAEVRGLTRDGINSRWGTARRSTTDRACWEGADFRICVR</sequence>
<dbReference type="RefSeq" id="WP_245901871.1">
    <property type="nucleotide sequence ID" value="NZ_PZZL01000002.1"/>
</dbReference>
<comment type="caution">
    <text evidence="2">The sequence shown here is derived from an EMBL/GenBank/DDBJ whole genome shotgun (WGS) entry which is preliminary data.</text>
</comment>
<keyword evidence="1" id="KW-0732">Signal</keyword>
<name>A0A2T4ZFW9_9HYPH</name>
<keyword evidence="3" id="KW-1185">Reference proteome</keyword>
<gene>
    <name evidence="2" type="ORF">C8P69_102194</name>
</gene>
<organism evidence="2 3">
    <name type="scientific">Phreatobacter oligotrophus</name>
    <dbReference type="NCBI Taxonomy" id="1122261"/>
    <lineage>
        <taxon>Bacteria</taxon>
        <taxon>Pseudomonadati</taxon>
        <taxon>Pseudomonadota</taxon>
        <taxon>Alphaproteobacteria</taxon>
        <taxon>Hyphomicrobiales</taxon>
        <taxon>Phreatobacteraceae</taxon>
        <taxon>Phreatobacter</taxon>
    </lineage>
</organism>
<dbReference type="EMBL" id="PZZL01000002">
    <property type="protein sequence ID" value="PTM60812.1"/>
    <property type="molecule type" value="Genomic_DNA"/>
</dbReference>
<dbReference type="Proteomes" id="UP000241808">
    <property type="component" value="Unassembled WGS sequence"/>
</dbReference>
<feature type="signal peptide" evidence="1">
    <location>
        <begin position="1"/>
        <end position="24"/>
    </location>
</feature>
<evidence type="ECO:0000313" key="2">
    <source>
        <dbReference type="EMBL" id="PTM60812.1"/>
    </source>
</evidence>